<dbReference type="OrthoDB" id="9863321at2"/>
<feature type="region of interest" description="Disordered" evidence="1">
    <location>
        <begin position="1"/>
        <end position="25"/>
    </location>
</feature>
<protein>
    <submittedName>
        <fullName evidence="2">Uncharacterized protein</fullName>
    </submittedName>
</protein>
<dbReference type="Proteomes" id="UP000325576">
    <property type="component" value="Unassembled WGS sequence"/>
</dbReference>
<sequence>MIELLQSNSVNAPSGEPAHTEWVDGRDTRAQQAVWKGISAQFEVRIRVVIRGIEPRWSSKET</sequence>
<evidence type="ECO:0000256" key="1">
    <source>
        <dbReference type="SAM" id="MobiDB-lite"/>
    </source>
</evidence>
<dbReference type="EMBL" id="MRBO01000567">
    <property type="protein sequence ID" value="KAB2583351.1"/>
    <property type="molecule type" value="Genomic_DNA"/>
</dbReference>
<reference evidence="2 3" key="1">
    <citation type="journal article" date="2017" name="Poromechanics V (2013)">
        <title>Genomic Characterization of the Arsenic-Tolerant Actinobacterium, &lt;i&gt;Rhodococcus erythropolis&lt;/i&gt; S43.</title>
        <authorList>
            <person name="Retamal-Morales G."/>
            <person name="Mehnert M."/>
            <person name="Schwabe R."/>
            <person name="Tischler D."/>
            <person name="Schloemann M."/>
            <person name="Levican G.J."/>
        </authorList>
    </citation>
    <scope>NUCLEOTIDE SEQUENCE [LARGE SCALE GENOMIC DNA]</scope>
    <source>
        <strain evidence="2 3">S43</strain>
    </source>
</reference>
<accession>A0A1Q4K0K4</accession>
<feature type="compositionally biased region" description="Polar residues" evidence="1">
    <location>
        <begin position="1"/>
        <end position="12"/>
    </location>
</feature>
<name>A0A1Q4K0K4_RHOER</name>
<evidence type="ECO:0000313" key="2">
    <source>
        <dbReference type="EMBL" id="KAB2583351.1"/>
    </source>
</evidence>
<dbReference type="AlphaFoldDB" id="A0A1Q4K0K4"/>
<organism evidence="2 3">
    <name type="scientific">Rhodococcus erythropolis</name>
    <name type="common">Arthrobacter picolinophilus</name>
    <dbReference type="NCBI Taxonomy" id="1833"/>
    <lineage>
        <taxon>Bacteria</taxon>
        <taxon>Bacillati</taxon>
        <taxon>Actinomycetota</taxon>
        <taxon>Actinomycetes</taxon>
        <taxon>Mycobacteriales</taxon>
        <taxon>Nocardiaceae</taxon>
        <taxon>Rhodococcus</taxon>
        <taxon>Rhodococcus erythropolis group</taxon>
    </lineage>
</organism>
<proteinExistence type="predicted"/>
<comment type="caution">
    <text evidence="2">The sequence shown here is derived from an EMBL/GenBank/DDBJ whole genome shotgun (WGS) entry which is preliminary data.</text>
</comment>
<evidence type="ECO:0000313" key="3">
    <source>
        <dbReference type="Proteomes" id="UP000325576"/>
    </source>
</evidence>
<gene>
    <name evidence="2" type="ORF">BS297_21065</name>
</gene>